<keyword evidence="3 5" id="KW-1133">Transmembrane helix</keyword>
<feature type="transmembrane region" description="Helical" evidence="5">
    <location>
        <begin position="12"/>
        <end position="30"/>
    </location>
</feature>
<proteinExistence type="predicted"/>
<name>A0A8J7SL45_9BACT</name>
<dbReference type="PROSITE" id="PS50234">
    <property type="entry name" value="VWFA"/>
    <property type="match status" value="1"/>
</dbReference>
<organism evidence="7 8">
    <name type="scientific">Persicirhabdus sediminis</name>
    <dbReference type="NCBI Taxonomy" id="454144"/>
    <lineage>
        <taxon>Bacteria</taxon>
        <taxon>Pseudomonadati</taxon>
        <taxon>Verrucomicrobiota</taxon>
        <taxon>Verrucomicrobiia</taxon>
        <taxon>Verrucomicrobiales</taxon>
        <taxon>Verrucomicrobiaceae</taxon>
        <taxon>Persicirhabdus</taxon>
    </lineage>
</organism>
<dbReference type="Gene3D" id="3.40.50.410">
    <property type="entry name" value="von Willebrand factor, type A domain"/>
    <property type="match status" value="1"/>
</dbReference>
<protein>
    <submittedName>
        <fullName evidence="7">VWA domain-containing protein</fullName>
    </submittedName>
</protein>
<dbReference type="InterPro" id="IPR002035">
    <property type="entry name" value="VWF_A"/>
</dbReference>
<keyword evidence="2 5" id="KW-0812">Transmembrane</keyword>
<dbReference type="RefSeq" id="WP_200312568.1">
    <property type="nucleotide sequence ID" value="NZ_JAENIM010000046.1"/>
</dbReference>
<dbReference type="SMART" id="SM00327">
    <property type="entry name" value="VWA"/>
    <property type="match status" value="1"/>
</dbReference>
<dbReference type="Pfam" id="PF13519">
    <property type="entry name" value="VWA_2"/>
    <property type="match status" value="1"/>
</dbReference>
<evidence type="ECO:0000256" key="2">
    <source>
        <dbReference type="ARBA" id="ARBA00022692"/>
    </source>
</evidence>
<accession>A0A8J7SL45</accession>
<feature type="transmembrane region" description="Helical" evidence="5">
    <location>
        <begin position="326"/>
        <end position="344"/>
    </location>
</feature>
<evidence type="ECO:0000313" key="8">
    <source>
        <dbReference type="Proteomes" id="UP000624703"/>
    </source>
</evidence>
<dbReference type="PANTHER" id="PTHR22550:SF5">
    <property type="entry name" value="LEUCINE ZIPPER PROTEIN 4"/>
    <property type="match status" value="1"/>
</dbReference>
<dbReference type="EMBL" id="JAENIM010000046">
    <property type="protein sequence ID" value="MBK1792554.1"/>
    <property type="molecule type" value="Genomic_DNA"/>
</dbReference>
<sequence>MNSWIQLPDDLTLVYPWLLVLILVIGWFCLRKENKPSLTIAATELWSDLDQGRAKYLPWLTAFKALGLIALITAIARPQAIVDQSYQSNEGIAIQMLVDISSSMEAEVTLVDGPAQTRMEASKEIVERFIAGDGNELNGRPNDLIGLITFARYADTRSPLTFGHSALVEIVRSIESQNRPNEDGTAYGDALALAAARLHQLDQPLADGSANQYAHITSRIVVLLTDGENNSGSHEPLAAASLAKEWGCKVYIISLGDEPYYGKNRPVDKEDVLTPAEQVLERISKETGGIYRKATDYESLLSVYEEIDQLEKSKIATKSYKITEEIFWLPLAFAFLFLLLVLALKSTVLRIAP</sequence>
<keyword evidence="8" id="KW-1185">Reference proteome</keyword>
<evidence type="ECO:0000256" key="3">
    <source>
        <dbReference type="ARBA" id="ARBA00022989"/>
    </source>
</evidence>
<dbReference type="SUPFAM" id="SSF53300">
    <property type="entry name" value="vWA-like"/>
    <property type="match status" value="1"/>
</dbReference>
<evidence type="ECO:0000256" key="1">
    <source>
        <dbReference type="ARBA" id="ARBA00022475"/>
    </source>
</evidence>
<evidence type="ECO:0000256" key="4">
    <source>
        <dbReference type="ARBA" id="ARBA00023136"/>
    </source>
</evidence>
<keyword evidence="4 5" id="KW-0472">Membrane</keyword>
<evidence type="ECO:0000259" key="6">
    <source>
        <dbReference type="PROSITE" id="PS50234"/>
    </source>
</evidence>
<comment type="caution">
    <text evidence="7">The sequence shown here is derived from an EMBL/GenBank/DDBJ whole genome shotgun (WGS) entry which is preliminary data.</text>
</comment>
<evidence type="ECO:0000256" key="5">
    <source>
        <dbReference type="SAM" id="Phobius"/>
    </source>
</evidence>
<dbReference type="Proteomes" id="UP000624703">
    <property type="component" value="Unassembled WGS sequence"/>
</dbReference>
<gene>
    <name evidence="7" type="ORF">JIN82_15420</name>
</gene>
<reference evidence="7" key="1">
    <citation type="submission" date="2021-01" db="EMBL/GenBank/DDBJ databases">
        <title>Modified the classification status of verrucomicrobia.</title>
        <authorList>
            <person name="Feng X."/>
        </authorList>
    </citation>
    <scope>NUCLEOTIDE SEQUENCE</scope>
    <source>
        <strain evidence="7">_KCTC 22039</strain>
    </source>
</reference>
<keyword evidence="1" id="KW-1003">Cell membrane</keyword>
<dbReference type="InterPro" id="IPR036465">
    <property type="entry name" value="vWFA_dom_sf"/>
</dbReference>
<dbReference type="PANTHER" id="PTHR22550">
    <property type="entry name" value="SPORE GERMINATION PROTEIN"/>
    <property type="match status" value="1"/>
</dbReference>
<feature type="domain" description="VWFA" evidence="6">
    <location>
        <begin position="93"/>
        <end position="307"/>
    </location>
</feature>
<evidence type="ECO:0000313" key="7">
    <source>
        <dbReference type="EMBL" id="MBK1792554.1"/>
    </source>
</evidence>
<dbReference type="AlphaFoldDB" id="A0A8J7SL45"/>
<dbReference type="InterPro" id="IPR050768">
    <property type="entry name" value="UPF0353/GerABKA_families"/>
</dbReference>